<dbReference type="AlphaFoldDB" id="A0A7Y7J0W3"/>
<dbReference type="Proteomes" id="UP000534870">
    <property type="component" value="Unassembled WGS sequence"/>
</dbReference>
<evidence type="ECO:0000313" key="1">
    <source>
        <dbReference type="EMBL" id="NVN13877.1"/>
    </source>
</evidence>
<sequence length="61" mass="6367">MMRIPVLRHMAALVAMASVGLLSGCLDVPHPFRDPGREGRSLAGSPPPARLAVPVPLSALL</sequence>
<protein>
    <submittedName>
        <fullName evidence="1">Uncharacterized protein</fullName>
    </submittedName>
</protein>
<feature type="non-terminal residue" evidence="1">
    <location>
        <position position="61"/>
    </location>
</feature>
<proteinExistence type="predicted"/>
<comment type="caution">
    <text evidence="1">The sequence shown here is derived from an EMBL/GenBank/DDBJ whole genome shotgun (WGS) entry which is preliminary data.</text>
</comment>
<dbReference type="PROSITE" id="PS51257">
    <property type="entry name" value="PROKAR_LIPOPROTEIN"/>
    <property type="match status" value="1"/>
</dbReference>
<gene>
    <name evidence="1" type="ORF">HUK84_22500</name>
</gene>
<name>A0A7Y7J0W3_9PROT</name>
<dbReference type="EMBL" id="JABXXP010001263">
    <property type="protein sequence ID" value="NVN13877.1"/>
    <property type="molecule type" value="Genomic_DNA"/>
</dbReference>
<accession>A0A7Y7J0W3</accession>
<reference evidence="1 2" key="1">
    <citation type="submission" date="2020-06" db="EMBL/GenBank/DDBJ databases">
        <title>Description of novel acetic acid bacteria.</title>
        <authorList>
            <person name="Sombolestani A."/>
        </authorList>
    </citation>
    <scope>NUCLEOTIDE SEQUENCE [LARGE SCALE GENOMIC DNA]</scope>
    <source>
        <strain evidence="1 2">LMG 31431</strain>
    </source>
</reference>
<organism evidence="1 2">
    <name type="scientific">Nguyenibacter vanlangensis</name>
    <dbReference type="NCBI Taxonomy" id="1216886"/>
    <lineage>
        <taxon>Bacteria</taxon>
        <taxon>Pseudomonadati</taxon>
        <taxon>Pseudomonadota</taxon>
        <taxon>Alphaproteobacteria</taxon>
        <taxon>Acetobacterales</taxon>
        <taxon>Acetobacteraceae</taxon>
        <taxon>Nguyenibacter</taxon>
    </lineage>
</organism>
<evidence type="ECO:0000313" key="2">
    <source>
        <dbReference type="Proteomes" id="UP000534870"/>
    </source>
</evidence>